<evidence type="ECO:0000256" key="1">
    <source>
        <dbReference type="SAM" id="SignalP"/>
    </source>
</evidence>
<evidence type="ECO:0000313" key="4">
    <source>
        <dbReference type="Proteomes" id="UP000294830"/>
    </source>
</evidence>
<organism evidence="3 4">
    <name type="scientific">Acetobacteroides hydrogenigenes</name>
    <dbReference type="NCBI Taxonomy" id="979970"/>
    <lineage>
        <taxon>Bacteria</taxon>
        <taxon>Pseudomonadati</taxon>
        <taxon>Bacteroidota</taxon>
        <taxon>Bacteroidia</taxon>
        <taxon>Bacteroidales</taxon>
        <taxon>Rikenellaceae</taxon>
        <taxon>Acetobacteroides</taxon>
    </lineage>
</organism>
<evidence type="ECO:0000313" key="3">
    <source>
        <dbReference type="EMBL" id="TCN70712.1"/>
    </source>
</evidence>
<dbReference type="EMBL" id="SLWB01000003">
    <property type="protein sequence ID" value="TCN70712.1"/>
    <property type="molecule type" value="Genomic_DNA"/>
</dbReference>
<accession>A0A4R2ETC1</accession>
<keyword evidence="4" id="KW-1185">Reference proteome</keyword>
<dbReference type="Pfam" id="PF13568">
    <property type="entry name" value="OMP_b-brl_2"/>
    <property type="match status" value="1"/>
</dbReference>
<evidence type="ECO:0000259" key="2">
    <source>
        <dbReference type="Pfam" id="PF13568"/>
    </source>
</evidence>
<dbReference type="Proteomes" id="UP000294830">
    <property type="component" value="Unassembled WGS sequence"/>
</dbReference>
<dbReference type="InterPro" id="IPR025665">
    <property type="entry name" value="Beta-barrel_OMP_2"/>
</dbReference>
<feature type="chain" id="PRO_5020319412" evidence="1">
    <location>
        <begin position="20"/>
        <end position="206"/>
    </location>
</feature>
<protein>
    <submittedName>
        <fullName evidence="3">Outer membrane protein with beta-barrel domain</fullName>
    </submittedName>
</protein>
<feature type="signal peptide" evidence="1">
    <location>
        <begin position="1"/>
        <end position="19"/>
    </location>
</feature>
<dbReference type="AlphaFoldDB" id="A0A4R2ETC1"/>
<sequence length="206" mass="21938">MKKVFLVVAIALAAVAANAQVKFGPKVGLNFSTMSSKGGGFSADAKMRTGYQIGMVFQGDIAPNVFVQPSILFSSKGSKYDNGLIEKVVANYIDVPVNFGYRINLGGANLNLLAGPYFAYGVGGKVTSTLDVILGKITVEEDIKWGSDKDKDHFKPFDMGINLGGGVEFNSFQVSLQYGFGLLNINPNSDITNKNGVLSLSAAFLF</sequence>
<gene>
    <name evidence="3" type="ORF">CLV25_103236</name>
</gene>
<dbReference type="OrthoDB" id="997409at2"/>
<reference evidence="3 4" key="1">
    <citation type="submission" date="2019-03" db="EMBL/GenBank/DDBJ databases">
        <title>Genomic Encyclopedia of Archaeal and Bacterial Type Strains, Phase II (KMG-II): from individual species to whole genera.</title>
        <authorList>
            <person name="Goeker M."/>
        </authorList>
    </citation>
    <scope>NUCLEOTIDE SEQUENCE [LARGE SCALE GENOMIC DNA]</scope>
    <source>
        <strain evidence="3 4">RL-C</strain>
    </source>
</reference>
<dbReference type="RefSeq" id="WP_131838568.1">
    <property type="nucleotide sequence ID" value="NZ_SLWB01000003.1"/>
</dbReference>
<proteinExistence type="predicted"/>
<name>A0A4R2ETC1_9BACT</name>
<comment type="caution">
    <text evidence="3">The sequence shown here is derived from an EMBL/GenBank/DDBJ whole genome shotgun (WGS) entry which is preliminary data.</text>
</comment>
<feature type="domain" description="Outer membrane protein beta-barrel" evidence="2">
    <location>
        <begin position="20"/>
        <end position="185"/>
    </location>
</feature>
<keyword evidence="1" id="KW-0732">Signal</keyword>